<dbReference type="OrthoDB" id="10069252at2759"/>
<feature type="transmembrane region" description="Helical" evidence="11">
    <location>
        <begin position="747"/>
        <end position="771"/>
    </location>
</feature>
<feature type="compositionally biased region" description="Low complexity" evidence="10">
    <location>
        <begin position="522"/>
        <end position="533"/>
    </location>
</feature>
<evidence type="ECO:0000256" key="6">
    <source>
        <dbReference type="ARBA" id="ARBA00023015"/>
    </source>
</evidence>
<comment type="similarity">
    <text evidence="2">Belongs to the RRN7/TAF1B family.</text>
</comment>
<dbReference type="InterPro" id="IPR033599">
    <property type="entry name" value="TAF1B/Rrn7"/>
</dbReference>
<feature type="region of interest" description="Disordered" evidence="10">
    <location>
        <begin position="153"/>
        <end position="173"/>
    </location>
</feature>
<dbReference type="SUPFAM" id="SSF50978">
    <property type="entry name" value="WD40 repeat-like"/>
    <property type="match status" value="1"/>
</dbReference>
<evidence type="ECO:0000256" key="1">
    <source>
        <dbReference type="ARBA" id="ARBA00004604"/>
    </source>
</evidence>
<keyword evidence="11" id="KW-0812">Transmembrane</keyword>
<dbReference type="GO" id="GO:0008270">
    <property type="term" value="F:zinc ion binding"/>
    <property type="evidence" value="ECO:0007669"/>
    <property type="project" value="UniProtKB-KW"/>
</dbReference>
<feature type="compositionally biased region" description="Polar residues" evidence="10">
    <location>
        <begin position="78"/>
        <end position="91"/>
    </location>
</feature>
<dbReference type="GO" id="GO:0001164">
    <property type="term" value="F:RNA polymerase I core promoter sequence-specific DNA binding"/>
    <property type="evidence" value="ECO:0007669"/>
    <property type="project" value="InterPro"/>
</dbReference>
<reference evidence="12 13" key="1">
    <citation type="submission" date="2018-02" db="EMBL/GenBank/DDBJ databases">
        <title>Draft genome of wild Prunus yedoensis var. nudiflora.</title>
        <authorList>
            <person name="Baek S."/>
            <person name="Kim J.-H."/>
            <person name="Choi K."/>
            <person name="Kim G.-B."/>
            <person name="Cho A."/>
            <person name="Jang H."/>
            <person name="Shin C.-H."/>
            <person name="Yu H.-J."/>
            <person name="Mun J.-H."/>
        </authorList>
    </citation>
    <scope>NUCLEOTIDE SEQUENCE [LARGE SCALE GENOMIC DNA]</scope>
    <source>
        <strain evidence="13">cv. Jeju island</strain>
        <tissue evidence="12">Leaf</tissue>
    </source>
</reference>
<gene>
    <name evidence="12" type="ORF">Pyn_18430</name>
</gene>
<evidence type="ECO:0000256" key="9">
    <source>
        <dbReference type="ARBA" id="ARBA00023242"/>
    </source>
</evidence>
<dbReference type="GO" id="GO:0042790">
    <property type="term" value="P:nucleolar large rRNA transcription by RNA polymerase I"/>
    <property type="evidence" value="ECO:0007669"/>
    <property type="project" value="TreeGrafter"/>
</dbReference>
<dbReference type="InterPro" id="IPR036322">
    <property type="entry name" value="WD40_repeat_dom_sf"/>
</dbReference>
<proteinExistence type="inferred from homology"/>
<keyword evidence="9" id="KW-0539">Nucleus</keyword>
<dbReference type="Proteomes" id="UP000250321">
    <property type="component" value="Unassembled WGS sequence"/>
</dbReference>
<sequence length="779" mass="87737">MSNSWICETCGNEELVDGNNGFFYCSQCNSQAQGFKDTGVADEDFYDETGDAQGGLYSARNTRRVNISAVKPELLSQPLDNNPLSQTNMENDNAAADAVGPTEPEDFGFDTVEGYYSEVRLRYVKGVQRMIELQCEALVREFKDDWGDRTFDDAEIRQQGEPPEDFKPRSKYRDEPHTRFGQRAVMVWFRSLRNTIPLSYTLAISFLACHLSREAVLPTDIVKWSVEGKLPYFSAFLEIEKDLGRPSRACPISSSLMFRPSESVPVQKLEAVAASIAESIGLHLPPVNFFAIASRYLKTLSLPVGKVLPHACRIYEWSMPPDLWLSTNELRLPTRVFVMSILIVAMGDLDPTSHSKMRSGTAEDLGSPSHNLDDTDTEFVRNLSNAQNSELDAAELLSSLEAKHNEIADTYEYCKDLPTYLQFCKDVVFAGSKSSFKDYKEEELIELLWNFYQSRKDSETAVEQGLLCGETVNQKRLRDNEECTDDISKEKKFSNKCRVSSPYSGDETHFADDQQRSKNGDNSCSSSQNSQNSEVNDAETLKEEAITRMKLDMEEKRFFYIPPRVNLKRFDYLHYVRKKDEGAYTYAAHADYYILLRACARVAEVEIRCMHIAVLSFERRLAWMEKRINHCLHLTPPIVSCDYCTDMLFGLPRSLCKSQNPCASSTIPQEGTADGGIKAWNVDAKRVVCDLNTSEAFPRHGSSHLDSLGFASLTVWNMKTWKAMTVLPLGKDPPAITSLSFNHNGKILAAVATDGMIHMFGILTYILGLGINCRKLGGK</sequence>
<evidence type="ECO:0000256" key="4">
    <source>
        <dbReference type="ARBA" id="ARBA00022771"/>
    </source>
</evidence>
<feature type="compositionally biased region" description="Basic and acidic residues" evidence="10">
    <location>
        <begin position="506"/>
        <end position="519"/>
    </location>
</feature>
<evidence type="ECO:0000256" key="11">
    <source>
        <dbReference type="SAM" id="Phobius"/>
    </source>
</evidence>
<dbReference type="PANTHER" id="PTHR31576">
    <property type="entry name" value="TATA BOX-BINDING PROTEIN-ASSOCIATED FACTOR RNA POLYMERASE I SUBUNIT B"/>
    <property type="match status" value="1"/>
</dbReference>
<dbReference type="EMBL" id="PJQY01002052">
    <property type="protein sequence ID" value="PQP96852.1"/>
    <property type="molecule type" value="Genomic_DNA"/>
</dbReference>
<name>A0A314XS42_PRUYE</name>
<dbReference type="Gene3D" id="2.130.10.10">
    <property type="entry name" value="YVTN repeat-like/Quinoprotein amine dehydrogenase"/>
    <property type="match status" value="1"/>
</dbReference>
<keyword evidence="7" id="KW-0238">DNA-binding</keyword>
<evidence type="ECO:0000313" key="13">
    <source>
        <dbReference type="Proteomes" id="UP000250321"/>
    </source>
</evidence>
<evidence type="ECO:0000256" key="10">
    <source>
        <dbReference type="SAM" id="MobiDB-lite"/>
    </source>
</evidence>
<dbReference type="AlphaFoldDB" id="A0A314XS42"/>
<comment type="subcellular location">
    <subcellularLocation>
        <location evidence="1">Nucleus</location>
        <location evidence="1">Nucleolus</location>
    </subcellularLocation>
</comment>
<dbReference type="GO" id="GO:0070860">
    <property type="term" value="C:RNA polymerase I core factor complex"/>
    <property type="evidence" value="ECO:0007669"/>
    <property type="project" value="InterPro"/>
</dbReference>
<keyword evidence="13" id="KW-1185">Reference proteome</keyword>
<evidence type="ECO:0000256" key="7">
    <source>
        <dbReference type="ARBA" id="ARBA00023125"/>
    </source>
</evidence>
<organism evidence="12 13">
    <name type="scientific">Prunus yedoensis var. nudiflora</name>
    <dbReference type="NCBI Taxonomy" id="2094558"/>
    <lineage>
        <taxon>Eukaryota</taxon>
        <taxon>Viridiplantae</taxon>
        <taxon>Streptophyta</taxon>
        <taxon>Embryophyta</taxon>
        <taxon>Tracheophyta</taxon>
        <taxon>Spermatophyta</taxon>
        <taxon>Magnoliopsida</taxon>
        <taxon>eudicotyledons</taxon>
        <taxon>Gunneridae</taxon>
        <taxon>Pentapetalae</taxon>
        <taxon>rosids</taxon>
        <taxon>fabids</taxon>
        <taxon>Rosales</taxon>
        <taxon>Rosaceae</taxon>
        <taxon>Amygdaloideae</taxon>
        <taxon>Amygdaleae</taxon>
        <taxon>Prunus</taxon>
    </lineage>
</organism>
<evidence type="ECO:0000256" key="3">
    <source>
        <dbReference type="ARBA" id="ARBA00022723"/>
    </source>
</evidence>
<comment type="caution">
    <text evidence="12">The sequence shown here is derived from an EMBL/GenBank/DDBJ whole genome shotgun (WGS) entry which is preliminary data.</text>
</comment>
<dbReference type="PANTHER" id="PTHR31576:SF2">
    <property type="entry name" value="TATA BOX-BINDING PROTEIN-ASSOCIATED FACTOR RNA POLYMERASE I SUBUNIT B"/>
    <property type="match status" value="1"/>
</dbReference>
<feature type="region of interest" description="Disordered" evidence="10">
    <location>
        <begin position="76"/>
        <end position="103"/>
    </location>
</feature>
<evidence type="ECO:0000256" key="8">
    <source>
        <dbReference type="ARBA" id="ARBA00023163"/>
    </source>
</evidence>
<accession>A0A314XS42</accession>
<evidence type="ECO:0000256" key="5">
    <source>
        <dbReference type="ARBA" id="ARBA00022833"/>
    </source>
</evidence>
<keyword evidence="11" id="KW-1133">Transmembrane helix</keyword>
<keyword evidence="11" id="KW-0472">Membrane</keyword>
<keyword evidence="8" id="KW-0804">Transcription</keyword>
<keyword evidence="3" id="KW-0479">Metal-binding</keyword>
<keyword evidence="5" id="KW-0862">Zinc</keyword>
<feature type="region of interest" description="Disordered" evidence="10">
    <location>
        <begin position="497"/>
        <end position="539"/>
    </location>
</feature>
<keyword evidence="6" id="KW-0805">Transcription regulation</keyword>
<protein>
    <submittedName>
        <fullName evidence="12">TATA box-binding protein-associated factor RNA polymerase I subunit B</fullName>
    </submittedName>
</protein>
<keyword evidence="4" id="KW-0863">Zinc-finger</keyword>
<dbReference type="STRING" id="2094558.A0A314XS42"/>
<dbReference type="InterPro" id="IPR015943">
    <property type="entry name" value="WD40/YVTN_repeat-like_dom_sf"/>
</dbReference>
<evidence type="ECO:0000256" key="2">
    <source>
        <dbReference type="ARBA" id="ARBA00006899"/>
    </source>
</evidence>
<evidence type="ECO:0000313" key="12">
    <source>
        <dbReference type="EMBL" id="PQP96852.1"/>
    </source>
</evidence>